<accession>A0A1N6K1W9</accession>
<proteinExistence type="predicted"/>
<evidence type="ECO:0000313" key="2">
    <source>
        <dbReference type="Proteomes" id="UP000185003"/>
    </source>
</evidence>
<sequence>MKILIFGASGAGSTTQGKDLSAVLNIPYFDTDHYFWETSFTVKRDPVTRNSMLKADLAKQESFIVGGSLVSWGDEWTSIFDRAIFLYLPPDIRLERLRKREFERYGDVIYTDPERTKLYEEFMDWAASYDTDTPRRSLAVHEAWMKKLTCPVLTIKEDLSVESRRERIQVFIRKN</sequence>
<reference evidence="1 2" key="1">
    <citation type="submission" date="2016-11" db="EMBL/GenBank/DDBJ databases">
        <authorList>
            <person name="Jaros S."/>
            <person name="Januszkiewicz K."/>
            <person name="Wedrychowicz H."/>
        </authorList>
    </citation>
    <scope>NUCLEOTIDE SEQUENCE [LARGE SCALE GENOMIC DNA]</scope>
    <source>
        <strain evidence="1 2">DSM 24787</strain>
    </source>
</reference>
<dbReference type="Proteomes" id="UP000185003">
    <property type="component" value="Unassembled WGS sequence"/>
</dbReference>
<dbReference type="RefSeq" id="WP_074242202.1">
    <property type="nucleotide sequence ID" value="NZ_FSRA01000002.1"/>
</dbReference>
<dbReference type="STRING" id="536979.SAMN04488055_4922"/>
<protein>
    <submittedName>
        <fullName evidence="1">Adenylate kinase</fullName>
    </submittedName>
</protein>
<organism evidence="1 2">
    <name type="scientific">Chitinophaga niabensis</name>
    <dbReference type="NCBI Taxonomy" id="536979"/>
    <lineage>
        <taxon>Bacteria</taxon>
        <taxon>Pseudomonadati</taxon>
        <taxon>Bacteroidota</taxon>
        <taxon>Chitinophagia</taxon>
        <taxon>Chitinophagales</taxon>
        <taxon>Chitinophagaceae</taxon>
        <taxon>Chitinophaga</taxon>
    </lineage>
</organism>
<dbReference type="Gene3D" id="3.40.50.300">
    <property type="entry name" value="P-loop containing nucleotide triphosphate hydrolases"/>
    <property type="match status" value="1"/>
</dbReference>
<dbReference type="EMBL" id="FSRA01000002">
    <property type="protein sequence ID" value="SIO50582.1"/>
    <property type="molecule type" value="Genomic_DNA"/>
</dbReference>
<keyword evidence="1" id="KW-0808">Transferase</keyword>
<gene>
    <name evidence="1" type="ORF">SAMN04488055_4922</name>
</gene>
<dbReference type="GO" id="GO:0016301">
    <property type="term" value="F:kinase activity"/>
    <property type="evidence" value="ECO:0007669"/>
    <property type="project" value="UniProtKB-KW"/>
</dbReference>
<name>A0A1N6K1W9_9BACT</name>
<dbReference type="PANTHER" id="PTHR37816:SF2">
    <property type="entry name" value="DNA TOPOLOGY MODULATION PROTEIN FLAR-RELATED PROTEIN"/>
    <property type="match status" value="1"/>
</dbReference>
<dbReference type="InterPro" id="IPR052922">
    <property type="entry name" value="Cytidylate_Kinase-2"/>
</dbReference>
<dbReference type="AlphaFoldDB" id="A0A1N6K1W9"/>
<dbReference type="SUPFAM" id="SSF52540">
    <property type="entry name" value="P-loop containing nucleoside triphosphate hydrolases"/>
    <property type="match status" value="1"/>
</dbReference>
<keyword evidence="2" id="KW-1185">Reference proteome</keyword>
<dbReference type="OrthoDB" id="9813917at2"/>
<keyword evidence="1" id="KW-0418">Kinase</keyword>
<dbReference type="InterPro" id="IPR027417">
    <property type="entry name" value="P-loop_NTPase"/>
</dbReference>
<evidence type="ECO:0000313" key="1">
    <source>
        <dbReference type="EMBL" id="SIO50582.1"/>
    </source>
</evidence>
<dbReference type="PANTHER" id="PTHR37816">
    <property type="entry name" value="YALI0E33011P"/>
    <property type="match status" value="1"/>
</dbReference>